<keyword evidence="2" id="KW-1185">Reference proteome</keyword>
<reference evidence="2" key="1">
    <citation type="submission" date="2015-12" db="EMBL/GenBank/DDBJ databases">
        <title>Complete genome sequences of two moderately thermophilic Paenibacillus species.</title>
        <authorList>
            <person name="Butler R.III."/>
            <person name="Wang J."/>
            <person name="Stark B.C."/>
            <person name="Pombert J.-F."/>
        </authorList>
    </citation>
    <scope>NUCLEOTIDE SEQUENCE [LARGE SCALE GENOMIC DNA]</scope>
    <source>
        <strain evidence="2">32O-Y</strain>
    </source>
</reference>
<evidence type="ECO:0000313" key="2">
    <source>
        <dbReference type="Proteomes" id="UP000061660"/>
    </source>
</evidence>
<accession>A0A0U2W8V0</accession>
<dbReference type="PATRIC" id="fig|162209.4.peg.4930"/>
<gene>
    <name evidence="1" type="ORF">IJ22_46860</name>
</gene>
<proteinExistence type="predicted"/>
<dbReference type="Proteomes" id="UP000061660">
    <property type="component" value="Chromosome"/>
</dbReference>
<organism evidence="1 2">
    <name type="scientific">Paenibacillus naphthalenovorans</name>
    <dbReference type="NCBI Taxonomy" id="162209"/>
    <lineage>
        <taxon>Bacteria</taxon>
        <taxon>Bacillati</taxon>
        <taxon>Bacillota</taxon>
        <taxon>Bacilli</taxon>
        <taxon>Bacillales</taxon>
        <taxon>Paenibacillaceae</taxon>
        <taxon>Paenibacillus</taxon>
    </lineage>
</organism>
<dbReference type="KEGG" id="pnp:IJ22_46860"/>
<sequence>MNSLLYVIQDNDILHNLEDGDEEYIPDNTAPFLTTAFVIAASRCGKTSSYTIDKVEIMADIMPDVDLYVEELYTYTVHGDYDWIPRHMDAYGGENIELFEAYTPPSDRVLSDFGYVGLNRLNVD</sequence>
<protein>
    <submittedName>
        <fullName evidence="1">Uncharacterized protein</fullName>
    </submittedName>
</protein>
<dbReference type="AlphaFoldDB" id="A0A0U2W8V0"/>
<evidence type="ECO:0000313" key="1">
    <source>
        <dbReference type="EMBL" id="ALS24948.1"/>
    </source>
</evidence>
<dbReference type="EMBL" id="CP013652">
    <property type="protein sequence ID" value="ALS24948.1"/>
    <property type="molecule type" value="Genomic_DNA"/>
</dbReference>
<name>A0A0U2W8V0_9BACL</name>
<reference evidence="1 2" key="2">
    <citation type="journal article" date="2016" name="Genome Announc.">
        <title>Complete Genome Sequences of Two Interactive Moderate Thermophiles, Paenibacillus napthalenovorans 32O-Y and Paenibacillus sp. 32O-W.</title>
        <authorList>
            <person name="Butler R.R.III."/>
            <person name="Wang J."/>
            <person name="Stark B.C."/>
            <person name="Pombert J.F."/>
        </authorList>
    </citation>
    <scope>NUCLEOTIDE SEQUENCE [LARGE SCALE GENOMIC DNA]</scope>
    <source>
        <strain evidence="1 2">32O-Y</strain>
    </source>
</reference>